<dbReference type="EMBL" id="CP002961">
    <property type="protein sequence ID" value="AFK03467.1"/>
    <property type="molecule type" value="Genomic_DNA"/>
</dbReference>
<dbReference type="RefSeq" id="WP_015029164.1">
    <property type="nucleotide sequence ID" value="NC_018748.1"/>
</dbReference>
<sequence length="110" mass="12917">MFNIITRKTLLAYCKKYPKASNALLAWYYELIEADFQSFQDLKAVYANASLVGDDRVVFNIMGNHYRLVVRIVFTYKAIQIKWFGTHAEYDKIDVSTIKYKDYDHDSKAN</sequence>
<name>A0ABM5N1Y3_EMTOG</name>
<evidence type="ECO:0000313" key="1">
    <source>
        <dbReference type="EMBL" id="AFK03467.1"/>
    </source>
</evidence>
<proteinExistence type="predicted"/>
<keyword evidence="2" id="KW-1185">Reference proteome</keyword>
<dbReference type="InterPro" id="IPR018669">
    <property type="entry name" value="Toxin_HigB"/>
</dbReference>
<organism evidence="1 2">
    <name type="scientific">Emticicia oligotrophica (strain DSM 17448 / CIP 109782 / MTCC 6937 / GPTSA100-15)</name>
    <dbReference type="NCBI Taxonomy" id="929562"/>
    <lineage>
        <taxon>Bacteria</taxon>
        <taxon>Pseudomonadati</taxon>
        <taxon>Bacteroidota</taxon>
        <taxon>Cytophagia</taxon>
        <taxon>Cytophagales</taxon>
        <taxon>Leadbetterellaceae</taxon>
        <taxon>Emticicia</taxon>
    </lineage>
</organism>
<reference evidence="1 2" key="1">
    <citation type="submission" date="2011-07" db="EMBL/GenBank/DDBJ databases">
        <title>The complete genome of chromosome of Emticicia oligotrophica DSM 17448.</title>
        <authorList>
            <consortium name="US DOE Joint Genome Institute (JGI-PGF)"/>
            <person name="Lucas S."/>
            <person name="Han J."/>
            <person name="Lapidus A."/>
            <person name="Bruce D."/>
            <person name="Goodwin L."/>
            <person name="Pitluck S."/>
            <person name="Peters L."/>
            <person name="Kyrpides N."/>
            <person name="Mavromatis K."/>
            <person name="Ivanova N."/>
            <person name="Ovchinnikova G."/>
            <person name="Teshima H."/>
            <person name="Detter J.C."/>
            <person name="Tapia R."/>
            <person name="Han C."/>
            <person name="Land M."/>
            <person name="Hauser L."/>
            <person name="Markowitz V."/>
            <person name="Cheng J.-F."/>
            <person name="Hugenholtz P."/>
            <person name="Woyke T."/>
            <person name="Wu D."/>
            <person name="Tindall B."/>
            <person name="Pomrenke H."/>
            <person name="Brambilla E."/>
            <person name="Klenk H.-P."/>
            <person name="Eisen J.A."/>
        </authorList>
    </citation>
    <scope>NUCLEOTIDE SEQUENCE [LARGE SCALE GENOMIC DNA]</scope>
    <source>
        <strain evidence="1 2">DSM 17448</strain>
    </source>
</reference>
<dbReference type="Pfam" id="PF09907">
    <property type="entry name" value="HigB_toxin"/>
    <property type="match status" value="1"/>
</dbReference>
<gene>
    <name evidence="1" type="ordered locus">Emtol_2329</name>
</gene>
<accession>A0ABM5N1Y3</accession>
<evidence type="ECO:0000313" key="2">
    <source>
        <dbReference type="Proteomes" id="UP000002875"/>
    </source>
</evidence>
<protein>
    <recommendedName>
        <fullName evidence="3">mRNA interferase HigB</fullName>
    </recommendedName>
</protein>
<evidence type="ECO:0008006" key="3">
    <source>
        <dbReference type="Google" id="ProtNLM"/>
    </source>
</evidence>
<dbReference type="Proteomes" id="UP000002875">
    <property type="component" value="Chromosome"/>
</dbReference>